<name>A0A8J2I9S0_9PLEO</name>
<dbReference type="Proteomes" id="UP000676310">
    <property type="component" value="Unassembled WGS sequence"/>
</dbReference>
<organism evidence="1 2">
    <name type="scientific">Alternaria atra</name>
    <dbReference type="NCBI Taxonomy" id="119953"/>
    <lineage>
        <taxon>Eukaryota</taxon>
        <taxon>Fungi</taxon>
        <taxon>Dikarya</taxon>
        <taxon>Ascomycota</taxon>
        <taxon>Pezizomycotina</taxon>
        <taxon>Dothideomycetes</taxon>
        <taxon>Pleosporomycetidae</taxon>
        <taxon>Pleosporales</taxon>
        <taxon>Pleosporineae</taxon>
        <taxon>Pleosporaceae</taxon>
        <taxon>Alternaria</taxon>
        <taxon>Alternaria sect. Ulocladioides</taxon>
    </lineage>
</organism>
<dbReference type="RefSeq" id="XP_043173195.1">
    <property type="nucleotide sequence ID" value="XM_043317260.1"/>
</dbReference>
<dbReference type="OrthoDB" id="3674914at2759"/>
<protein>
    <submittedName>
        <fullName evidence="1">Uncharacterized protein</fullName>
    </submittedName>
</protein>
<evidence type="ECO:0000313" key="1">
    <source>
        <dbReference type="EMBL" id="CAG5181166.1"/>
    </source>
</evidence>
<dbReference type="GeneID" id="67021868"/>
<dbReference type="EMBL" id="CAJRGZ010000025">
    <property type="protein sequence ID" value="CAG5181166.1"/>
    <property type="molecule type" value="Genomic_DNA"/>
</dbReference>
<comment type="caution">
    <text evidence="1">The sequence shown here is derived from an EMBL/GenBank/DDBJ whole genome shotgun (WGS) entry which is preliminary data.</text>
</comment>
<gene>
    <name evidence="1" type="ORF">ALTATR162_LOCUS9626</name>
</gene>
<proteinExistence type="predicted"/>
<reference evidence="1" key="1">
    <citation type="submission" date="2021-05" db="EMBL/GenBank/DDBJ databases">
        <authorList>
            <person name="Stam R."/>
        </authorList>
    </citation>
    <scope>NUCLEOTIDE SEQUENCE</scope>
    <source>
        <strain evidence="1">CS162</strain>
    </source>
</reference>
<dbReference type="AlphaFoldDB" id="A0A8J2I9S0"/>
<keyword evidence="2" id="KW-1185">Reference proteome</keyword>
<evidence type="ECO:0000313" key="2">
    <source>
        <dbReference type="Proteomes" id="UP000676310"/>
    </source>
</evidence>
<sequence length="92" mass="10003">MPPPSVESLTVICPTVVISGWLDMLVKRKTEVPKLSEIILLCRLDYGAGLKDLEGDAVTCIFEELNDLGVVVRMAEEKLGAFAAQVRKEGSV</sequence>
<accession>A0A8J2I9S0</accession>